<proteinExistence type="predicted"/>
<dbReference type="PANTHER" id="PTHR24023:SF1112">
    <property type="entry name" value="COL_CUTICLE_N DOMAIN-CONTAINING PROTEIN-RELATED"/>
    <property type="match status" value="1"/>
</dbReference>
<reference evidence="7" key="1">
    <citation type="submission" date="2025-08" db="UniProtKB">
        <authorList>
            <consortium name="RefSeq"/>
        </authorList>
    </citation>
    <scope>IDENTIFICATION</scope>
    <source>
        <strain evidence="7">USDA-PBARC FA_bdor</strain>
        <tissue evidence="7">Whole organism</tissue>
    </source>
</reference>
<feature type="compositionally biased region" description="Gly residues" evidence="3">
    <location>
        <begin position="566"/>
        <end position="578"/>
    </location>
</feature>
<sequence length="1139" mass="120419">MLLSFRVVLLISAVLSSWRARADYLSDKNEVYDLLSAAVLTTEDKNQYVDDGVDGFLAFGFRPGSEVKQPYRLCLPEKLSGEFTIVATFKPMSLRTSYLFAVLNPFDTIVQLGLRITDGPSPNQNVSLIYTNSDEHSHSEEIAQFTVTKLTRKWSKIVIRVSTTDVALYLNCHEVARQRVTRIPQELVFDTASALYIAQAGPHIQEKYDGLLQTLRLYSGLPQDLVRCSDIELFPTHAGSGDYSDPLEGGLLDFDKFEQGEDNDKNENNPPPFITPPPPNPDGRGLKGEKGDKGERGESVRGSPGPPGPPGNLYDLNDDAKRIQPQGPPGPKGEPGTCTCNATDLRMNFMMPKMIEGPKGEPGVSGKEGKQGDRGLTGSAGPPGERGLPGSAGPKGDRGELGMTGPEGPQGQKGEPGRDGIAGEKGNPGPPGPPGKADDFSPHDPLWIRTGMSPVSREGITMRPGLPGQKGDAGMPGHPGPKGESGITGSKGTKGEPGLKGTKGDHGKDGSRGVQGFKGEPGAPGTPGFPGAPGENGRPAEKGDKGDSGPEGKQGPPGPSGHVNFGTGGLAGSGTGNGEKGERGESGPRGFKGDLGTKGEKGNKGDSGPSGLPGINGVQGPQGDKGEPGRDGSAGVPGTGGSKGDRGERGPPGATTIAGSGDYVTIKGEKGTEGKRGRRGRPGPPGPPGKSGSAGEIGLPGWPHNSYKGRAGTLGIPRSPGPVGPKGDKGESCLVNECSSGSGMKGEKGADGFPGAPGRDGQRGLPGPPGPPGISLIGQKGEPGIGRNHMFGERDYYGPRQGARSSLDELKVIRELKQLKELKEHLGAGKPPTRGAHEVTTKIVPGAVTFQNSDAMTKMSSVSSVGTLAYIIDEEALLVRVNHGWQYIALGSLLPITTVPPPTTVLPPTNPPFEASNLINQIPMKTDGTGWYPKMLRMAALNEPISGDMHGVRGADYACYRQARRAGLRGTFRAFLSSRVQNVDSIVRLDDRDLPIVNIKGDVLFNSWKEMFNGHGAYFSQNPRIYSFNGKNILADLAWPEKIVWHGSHKFGDRAMDTYCDAWHSGNSDRYGLGSPITAGRLLEQVRYSCDNKFALLCIEVTSESARRRRSINDNIDNSDNDDLSEQEYQNYLDHITNN</sequence>
<feature type="chain" id="PRO_5040452271" evidence="4">
    <location>
        <begin position="23"/>
        <end position="1139"/>
    </location>
</feature>
<feature type="compositionally biased region" description="Basic and acidic residues" evidence="3">
    <location>
        <begin position="253"/>
        <end position="267"/>
    </location>
</feature>
<dbReference type="CTD" id="104327"/>
<dbReference type="InterPro" id="IPR050149">
    <property type="entry name" value="Collagen_superfamily"/>
</dbReference>
<feature type="signal peptide" evidence="4">
    <location>
        <begin position="1"/>
        <end position="22"/>
    </location>
</feature>
<dbReference type="Gene3D" id="3.40.1620.70">
    <property type="match status" value="1"/>
</dbReference>
<dbReference type="AlphaFoldDB" id="A0A9R1UAI5"/>
<evidence type="ECO:0000259" key="5">
    <source>
        <dbReference type="SMART" id="SM00210"/>
    </source>
</evidence>
<evidence type="ECO:0000313" key="6">
    <source>
        <dbReference type="Proteomes" id="UP000694866"/>
    </source>
</evidence>
<dbReference type="InterPro" id="IPR048287">
    <property type="entry name" value="TSPN-like_N"/>
</dbReference>
<dbReference type="Pfam" id="PF20010">
    <property type="entry name" value="Collagen_trimer"/>
    <property type="match status" value="1"/>
</dbReference>
<dbReference type="Gene3D" id="3.10.100.10">
    <property type="entry name" value="Mannose-Binding Protein A, subunit A"/>
    <property type="match status" value="1"/>
</dbReference>
<dbReference type="InterPro" id="IPR045463">
    <property type="entry name" value="XV/XVIII_trimerization_dom"/>
</dbReference>
<dbReference type="GO" id="GO:0005615">
    <property type="term" value="C:extracellular space"/>
    <property type="evidence" value="ECO:0007669"/>
    <property type="project" value="TreeGrafter"/>
</dbReference>
<keyword evidence="6" id="KW-1185">Reference proteome</keyword>
<dbReference type="SUPFAM" id="SSF49899">
    <property type="entry name" value="Concanavalin A-like lectins/glucanases"/>
    <property type="match status" value="1"/>
</dbReference>
<gene>
    <name evidence="7" type="primary">Mp</name>
</gene>
<evidence type="ECO:0000256" key="1">
    <source>
        <dbReference type="ARBA" id="ARBA00022737"/>
    </source>
</evidence>
<keyword evidence="4" id="KW-0732">Signal</keyword>
<feature type="region of interest" description="Disordered" evidence="3">
    <location>
        <begin position="238"/>
        <end position="792"/>
    </location>
</feature>
<feature type="domain" description="Thrombospondin-like N-terminal" evidence="5">
    <location>
        <begin position="33"/>
        <end position="221"/>
    </location>
</feature>
<dbReference type="InterPro" id="IPR013320">
    <property type="entry name" value="ConA-like_dom_sf"/>
</dbReference>
<dbReference type="SUPFAM" id="SSF56436">
    <property type="entry name" value="C-type lectin-like"/>
    <property type="match status" value="1"/>
</dbReference>
<name>A0A9R1UAI5_9HYME</name>
<dbReference type="GeneID" id="105273967"/>
<dbReference type="PANTHER" id="PTHR24023">
    <property type="entry name" value="COLLAGEN ALPHA"/>
    <property type="match status" value="1"/>
</dbReference>
<evidence type="ECO:0000256" key="2">
    <source>
        <dbReference type="ARBA" id="ARBA00023119"/>
    </source>
</evidence>
<dbReference type="GO" id="GO:0031012">
    <property type="term" value="C:extracellular matrix"/>
    <property type="evidence" value="ECO:0007669"/>
    <property type="project" value="TreeGrafter"/>
</dbReference>
<feature type="compositionally biased region" description="Basic and acidic residues" evidence="3">
    <location>
        <begin position="579"/>
        <end position="604"/>
    </location>
</feature>
<feature type="compositionally biased region" description="Basic and acidic residues" evidence="3">
    <location>
        <begin position="502"/>
        <end position="511"/>
    </location>
</feature>
<dbReference type="KEGG" id="fas:105273967"/>
<feature type="compositionally biased region" description="Basic and acidic residues" evidence="3">
    <location>
        <begin position="538"/>
        <end position="550"/>
    </location>
</feature>
<dbReference type="GO" id="GO:0005581">
    <property type="term" value="C:collagen trimer"/>
    <property type="evidence" value="ECO:0007669"/>
    <property type="project" value="UniProtKB-KW"/>
</dbReference>
<evidence type="ECO:0000256" key="4">
    <source>
        <dbReference type="SAM" id="SignalP"/>
    </source>
</evidence>
<dbReference type="GO" id="GO:0030020">
    <property type="term" value="F:extracellular matrix structural constituent conferring tensile strength"/>
    <property type="evidence" value="ECO:0007669"/>
    <property type="project" value="TreeGrafter"/>
</dbReference>
<dbReference type="InterPro" id="IPR016186">
    <property type="entry name" value="C-type_lectin-like/link_sf"/>
</dbReference>
<protein>
    <submittedName>
        <fullName evidence="7">Collagen alpha-1(IX) chain isoform X1</fullName>
    </submittedName>
</protein>
<feature type="compositionally biased region" description="Pro residues" evidence="3">
    <location>
        <begin position="269"/>
        <end position="281"/>
    </location>
</feature>
<dbReference type="Pfam" id="PF06482">
    <property type="entry name" value="Endostatin"/>
    <property type="match status" value="1"/>
</dbReference>
<dbReference type="OrthoDB" id="5983381at2759"/>
<dbReference type="GO" id="GO:0030198">
    <property type="term" value="P:extracellular matrix organization"/>
    <property type="evidence" value="ECO:0007669"/>
    <property type="project" value="TreeGrafter"/>
</dbReference>
<organism evidence="6 7">
    <name type="scientific">Fopius arisanus</name>
    <dbReference type="NCBI Taxonomy" id="64838"/>
    <lineage>
        <taxon>Eukaryota</taxon>
        <taxon>Metazoa</taxon>
        <taxon>Ecdysozoa</taxon>
        <taxon>Arthropoda</taxon>
        <taxon>Hexapoda</taxon>
        <taxon>Insecta</taxon>
        <taxon>Pterygota</taxon>
        <taxon>Neoptera</taxon>
        <taxon>Endopterygota</taxon>
        <taxon>Hymenoptera</taxon>
        <taxon>Apocrita</taxon>
        <taxon>Ichneumonoidea</taxon>
        <taxon>Braconidae</taxon>
        <taxon>Opiinae</taxon>
        <taxon>Fopius</taxon>
    </lineage>
</organism>
<dbReference type="RefSeq" id="XP_011315026.1">
    <property type="nucleotide sequence ID" value="XM_011316724.1"/>
</dbReference>
<feature type="compositionally biased region" description="Basic and acidic residues" evidence="3">
    <location>
        <begin position="284"/>
        <end position="299"/>
    </location>
</feature>
<dbReference type="SMART" id="SM00210">
    <property type="entry name" value="TSPN"/>
    <property type="match status" value="1"/>
</dbReference>
<dbReference type="CDD" id="cd00247">
    <property type="entry name" value="Endostatin-like"/>
    <property type="match status" value="1"/>
</dbReference>
<dbReference type="InterPro" id="IPR010515">
    <property type="entry name" value="Collagenase_NC10/endostatin"/>
</dbReference>
<accession>A0A9R1UAI5</accession>
<dbReference type="InterPro" id="IPR016187">
    <property type="entry name" value="CTDL_fold"/>
</dbReference>
<dbReference type="InterPro" id="IPR008160">
    <property type="entry name" value="Collagen"/>
</dbReference>
<evidence type="ECO:0000256" key="3">
    <source>
        <dbReference type="SAM" id="MobiDB-lite"/>
    </source>
</evidence>
<evidence type="ECO:0000313" key="7">
    <source>
        <dbReference type="RefSeq" id="XP_011315026.1"/>
    </source>
</evidence>
<dbReference type="Pfam" id="PF01391">
    <property type="entry name" value="Collagen"/>
    <property type="match status" value="3"/>
</dbReference>
<dbReference type="Proteomes" id="UP000694866">
    <property type="component" value="Unplaced"/>
</dbReference>
<dbReference type="Gene3D" id="2.60.120.200">
    <property type="match status" value="1"/>
</dbReference>
<keyword evidence="1" id="KW-0677">Repeat</keyword>
<keyword evidence="2 7" id="KW-0176">Collagen</keyword>